<organism evidence="1">
    <name type="scientific">Siphoviridae sp. ctMBu2</name>
    <dbReference type="NCBI Taxonomy" id="2827853"/>
    <lineage>
        <taxon>Viruses</taxon>
        <taxon>Duplodnaviria</taxon>
        <taxon>Heunggongvirae</taxon>
        <taxon>Uroviricota</taxon>
        <taxon>Caudoviricetes</taxon>
    </lineage>
</organism>
<reference evidence="1" key="1">
    <citation type="journal article" date="2021" name="Proc. Natl. Acad. Sci. U.S.A.">
        <title>A Catalog of Tens of Thousands of Viruses from Human Metagenomes Reveals Hidden Associations with Chronic Diseases.</title>
        <authorList>
            <person name="Tisza M.J."/>
            <person name="Buck C.B."/>
        </authorList>
    </citation>
    <scope>NUCLEOTIDE SEQUENCE</scope>
    <source>
        <strain evidence="1">CtMBu2</strain>
    </source>
</reference>
<sequence length="74" mass="8133">MAMKRFLCLLVLAGCARVEFVPLPPAPCPPMPALPVVKGTDLATLSDDAYRDLVERELRLKEHIGQLRSLCDGN</sequence>
<name>A0A8S5T5H6_9CAUD</name>
<proteinExistence type="predicted"/>
<protein>
    <submittedName>
        <fullName evidence="1">Uncharacterized protein</fullName>
    </submittedName>
</protein>
<accession>A0A8S5T5H6</accession>
<evidence type="ECO:0000313" key="1">
    <source>
        <dbReference type="EMBL" id="DAF58259.1"/>
    </source>
</evidence>
<dbReference type="EMBL" id="BK032748">
    <property type="protein sequence ID" value="DAF58259.1"/>
    <property type="molecule type" value="Genomic_DNA"/>
</dbReference>